<organism evidence="1 2">
    <name type="scientific">Listeria booriae</name>
    <dbReference type="NCBI Taxonomy" id="1552123"/>
    <lineage>
        <taxon>Bacteria</taxon>
        <taxon>Bacillati</taxon>
        <taxon>Bacillota</taxon>
        <taxon>Bacilli</taxon>
        <taxon>Bacillales</taxon>
        <taxon>Listeriaceae</taxon>
        <taxon>Listeria</taxon>
    </lineage>
</organism>
<reference evidence="1 2" key="1">
    <citation type="submission" date="2014-05" db="EMBL/GenBank/DDBJ databases">
        <title>Novel Listeriaceae from food processing environments.</title>
        <authorList>
            <person name="den Bakker H.C."/>
        </authorList>
    </citation>
    <scope>NUCLEOTIDE SEQUENCE [LARGE SCALE GENOMIC DNA]</scope>
    <source>
        <strain evidence="1 2">FSL A5-0281</strain>
    </source>
</reference>
<proteinExistence type="predicted"/>
<dbReference type="RefSeq" id="WP_036086400.1">
    <property type="nucleotide sequence ID" value="NZ_CBCSHQ010000002.1"/>
</dbReference>
<dbReference type="STRING" id="1552123.EP57_10370"/>
<dbReference type="GeneID" id="58717774"/>
<name>A0A099W384_9LIST</name>
<sequence length="158" mass="18389">MKKWKIILLVISLLIVLPILAYIGYIHFRTTQAENRIDETIAASKIPEDEVIVVEKIMYNSKVFAYEWFPKSITTKKDYANWKKIVTEKQQFLNGVKLTNKNKSRLDSPKNCELKYSFVYESDSKSVSSSYSYADNEAIPSQVKEYFSYTILANKSFK</sequence>
<accession>A0A099W384</accession>
<evidence type="ECO:0000313" key="1">
    <source>
        <dbReference type="EMBL" id="KGL40299.1"/>
    </source>
</evidence>
<gene>
    <name evidence="1" type="ORF">EP57_10370</name>
</gene>
<evidence type="ECO:0000313" key="2">
    <source>
        <dbReference type="Proteomes" id="UP000029844"/>
    </source>
</evidence>
<dbReference type="AlphaFoldDB" id="A0A099W384"/>
<dbReference type="eggNOG" id="ENOG50342TJ">
    <property type="taxonomic scope" value="Bacteria"/>
</dbReference>
<dbReference type="OrthoDB" id="2365661at2"/>
<dbReference type="EMBL" id="JNFA01000024">
    <property type="protein sequence ID" value="KGL40299.1"/>
    <property type="molecule type" value="Genomic_DNA"/>
</dbReference>
<evidence type="ECO:0008006" key="3">
    <source>
        <dbReference type="Google" id="ProtNLM"/>
    </source>
</evidence>
<keyword evidence="2" id="KW-1185">Reference proteome</keyword>
<comment type="caution">
    <text evidence="1">The sequence shown here is derived from an EMBL/GenBank/DDBJ whole genome shotgun (WGS) entry which is preliminary data.</text>
</comment>
<dbReference type="Proteomes" id="UP000029844">
    <property type="component" value="Unassembled WGS sequence"/>
</dbReference>
<protein>
    <recommendedName>
        <fullName evidence="3">DUF3139 domain-containing protein</fullName>
    </recommendedName>
</protein>